<feature type="transmembrane region" description="Helical" evidence="1">
    <location>
        <begin position="356"/>
        <end position="377"/>
    </location>
</feature>
<accession>A0ABV5M8I9</accession>
<name>A0ABV5M8I9_9ACTN</name>
<reference evidence="2 3" key="1">
    <citation type="submission" date="2024-09" db="EMBL/GenBank/DDBJ databases">
        <authorList>
            <person name="Sun Q."/>
            <person name="Mori K."/>
        </authorList>
    </citation>
    <scope>NUCLEOTIDE SEQUENCE [LARGE SCALE GENOMIC DNA]</scope>
    <source>
        <strain evidence="2 3">JCM 3307</strain>
    </source>
</reference>
<comment type="caution">
    <text evidence="2">The sequence shown here is derived from an EMBL/GenBank/DDBJ whole genome shotgun (WGS) entry which is preliminary data.</text>
</comment>
<feature type="transmembrane region" description="Helical" evidence="1">
    <location>
        <begin position="235"/>
        <end position="255"/>
    </location>
</feature>
<evidence type="ECO:0000313" key="3">
    <source>
        <dbReference type="Proteomes" id="UP001589608"/>
    </source>
</evidence>
<dbReference type="Gene3D" id="1.20.1250.20">
    <property type="entry name" value="MFS general substrate transporter like domains"/>
    <property type="match status" value="1"/>
</dbReference>
<dbReference type="SUPFAM" id="SSF103473">
    <property type="entry name" value="MFS general substrate transporter"/>
    <property type="match status" value="1"/>
</dbReference>
<feature type="transmembrane region" description="Helical" evidence="1">
    <location>
        <begin position="36"/>
        <end position="58"/>
    </location>
</feature>
<dbReference type="PANTHER" id="PTHR23542:SF1">
    <property type="entry name" value="MAJOR FACILITATOR SUPERFAMILY (MFS) PROFILE DOMAIN-CONTAINING PROTEIN"/>
    <property type="match status" value="1"/>
</dbReference>
<protein>
    <submittedName>
        <fullName evidence="2">MFS transporter</fullName>
    </submittedName>
</protein>
<feature type="transmembrane region" description="Helical" evidence="1">
    <location>
        <begin position="7"/>
        <end position="30"/>
    </location>
</feature>
<proteinExistence type="predicted"/>
<dbReference type="Proteomes" id="UP001589608">
    <property type="component" value="Unassembled WGS sequence"/>
</dbReference>
<keyword evidence="1" id="KW-1133">Transmembrane helix</keyword>
<dbReference type="PANTHER" id="PTHR23542">
    <property type="match status" value="1"/>
</dbReference>
<keyword evidence="1" id="KW-0812">Transmembrane</keyword>
<dbReference type="InterPro" id="IPR036259">
    <property type="entry name" value="MFS_trans_sf"/>
</dbReference>
<dbReference type="RefSeq" id="WP_223094991.1">
    <property type="nucleotide sequence ID" value="NZ_CP061913.1"/>
</dbReference>
<dbReference type="InterPro" id="IPR011701">
    <property type="entry name" value="MFS"/>
</dbReference>
<dbReference type="EMBL" id="JBHMCA010000035">
    <property type="protein sequence ID" value="MFB9445159.1"/>
    <property type="molecule type" value="Genomic_DNA"/>
</dbReference>
<evidence type="ECO:0000313" key="2">
    <source>
        <dbReference type="EMBL" id="MFB9445159.1"/>
    </source>
</evidence>
<evidence type="ECO:0000256" key="1">
    <source>
        <dbReference type="SAM" id="Phobius"/>
    </source>
</evidence>
<feature type="transmembrane region" description="Helical" evidence="1">
    <location>
        <begin position="70"/>
        <end position="88"/>
    </location>
</feature>
<sequence length="389" mass="37870">MLTGRCSFVVPAVVARVGVAMHGLAILWAVHGAAGSFALAGAATGAFAGAEALAGPQVARLIDRHGQRRVVSITATAYVVCGAALILAPAWPAPALAAAAGATIPPVGALSAARWRHVLGPRGNLSAALALEGAANDVAFLLGPVLVTALGSAVAPRAGLALAVLLVGGGVAGVLAATASEPPPGGPSRGLLVDRRLLHRRFVALFAANLGLGCFFGGIGVAVTAFALAHRAGALAGPIMAVAGAVSLVAGLGYGAAGRRLRPAPSMLAASLVVTVGCALLARVGSVPAMVAGYGIVGGCVALVLIPGAVLVQAVTDRAVYTQALTWINSASALGIAAGAAAVGGCVGRFGWAPGFLLLAALTALLPGTLLAAYPLLRDVRSGPGRSSA</sequence>
<keyword evidence="3" id="KW-1185">Reference proteome</keyword>
<feature type="transmembrane region" description="Helical" evidence="1">
    <location>
        <begin position="324"/>
        <end position="350"/>
    </location>
</feature>
<feature type="transmembrane region" description="Helical" evidence="1">
    <location>
        <begin position="202"/>
        <end position="229"/>
    </location>
</feature>
<keyword evidence="1" id="KW-0472">Membrane</keyword>
<feature type="transmembrane region" description="Helical" evidence="1">
    <location>
        <begin position="267"/>
        <end position="285"/>
    </location>
</feature>
<gene>
    <name evidence="2" type="ORF">ACFFTR_18960</name>
</gene>
<feature type="transmembrane region" description="Helical" evidence="1">
    <location>
        <begin position="134"/>
        <end position="154"/>
    </location>
</feature>
<dbReference type="Pfam" id="PF07690">
    <property type="entry name" value="MFS_1"/>
    <property type="match status" value="1"/>
</dbReference>
<organism evidence="2 3">
    <name type="scientific">Dactylosporangium vinaceum</name>
    <dbReference type="NCBI Taxonomy" id="53362"/>
    <lineage>
        <taxon>Bacteria</taxon>
        <taxon>Bacillati</taxon>
        <taxon>Actinomycetota</taxon>
        <taxon>Actinomycetes</taxon>
        <taxon>Micromonosporales</taxon>
        <taxon>Micromonosporaceae</taxon>
        <taxon>Dactylosporangium</taxon>
    </lineage>
</organism>
<feature type="transmembrane region" description="Helical" evidence="1">
    <location>
        <begin position="160"/>
        <end position="181"/>
    </location>
</feature>
<feature type="transmembrane region" description="Helical" evidence="1">
    <location>
        <begin position="291"/>
        <end position="312"/>
    </location>
</feature>